<feature type="non-terminal residue" evidence="4">
    <location>
        <position position="98"/>
    </location>
</feature>
<dbReference type="SUPFAM" id="SSF56672">
    <property type="entry name" value="DNA/RNA polymerases"/>
    <property type="match status" value="1"/>
</dbReference>
<dbReference type="Gene3D" id="3.30.70.270">
    <property type="match status" value="1"/>
</dbReference>
<dbReference type="InterPro" id="IPR051320">
    <property type="entry name" value="Viral_Replic_Matur_Polypro"/>
</dbReference>
<dbReference type="EC" id="3.1.26.4" evidence="2"/>
<dbReference type="PROSITE" id="PS50878">
    <property type="entry name" value="RT_POL"/>
    <property type="match status" value="1"/>
</dbReference>
<dbReference type="EMBL" id="VZRP01010532">
    <property type="protein sequence ID" value="NWV64741.1"/>
    <property type="molecule type" value="Genomic_DNA"/>
</dbReference>
<comment type="caution">
    <text evidence="4">The sequence shown here is derived from an EMBL/GenBank/DDBJ whole genome shotgun (WGS) entry which is preliminary data.</text>
</comment>
<evidence type="ECO:0000313" key="5">
    <source>
        <dbReference type="Proteomes" id="UP000564407"/>
    </source>
</evidence>
<accession>A0A7K6GNN7</accession>
<dbReference type="InterPro" id="IPR043502">
    <property type="entry name" value="DNA/RNA_pol_sf"/>
</dbReference>
<feature type="domain" description="Reverse transcriptase" evidence="3">
    <location>
        <begin position="1"/>
        <end position="67"/>
    </location>
</feature>
<dbReference type="InterPro" id="IPR000477">
    <property type="entry name" value="RT_dom"/>
</dbReference>
<evidence type="ECO:0000259" key="3">
    <source>
        <dbReference type="PROSITE" id="PS50878"/>
    </source>
</evidence>
<dbReference type="GO" id="GO:0004523">
    <property type="term" value="F:RNA-DNA hybrid ribonuclease activity"/>
    <property type="evidence" value="ECO:0007669"/>
    <property type="project" value="UniProtKB-EC"/>
</dbReference>
<dbReference type="Proteomes" id="UP000564407">
    <property type="component" value="Unassembled WGS sequence"/>
</dbReference>
<dbReference type="PANTHER" id="PTHR33064">
    <property type="entry name" value="POL PROTEIN"/>
    <property type="match status" value="1"/>
</dbReference>
<reference evidence="4 5" key="1">
    <citation type="submission" date="2019-09" db="EMBL/GenBank/DDBJ databases">
        <title>Bird 10,000 Genomes (B10K) Project - Family phase.</title>
        <authorList>
            <person name="Zhang G."/>
        </authorList>
    </citation>
    <scope>NUCLEOTIDE SEQUENCE [LARGE SCALE GENOMIC DNA]</scope>
    <source>
        <strain evidence="4">B10K-DU-029-44</strain>
        <tissue evidence="4">Heart</tissue>
    </source>
</reference>
<dbReference type="AlphaFoldDB" id="A0A7K6GNN7"/>
<dbReference type="Pfam" id="PF00078">
    <property type="entry name" value="RVT_1"/>
    <property type="match status" value="1"/>
</dbReference>
<feature type="non-terminal residue" evidence="4">
    <location>
        <position position="1"/>
    </location>
</feature>
<evidence type="ECO:0000256" key="2">
    <source>
        <dbReference type="ARBA" id="ARBA00012180"/>
    </source>
</evidence>
<evidence type="ECO:0000313" key="4">
    <source>
        <dbReference type="EMBL" id="NWV64741.1"/>
    </source>
</evidence>
<proteinExistence type="inferred from homology"/>
<gene>
    <name evidence="4" type="primary">Tf26</name>
    <name evidence="4" type="ORF">MALELE_R15045</name>
</gene>
<dbReference type="InterPro" id="IPR043128">
    <property type="entry name" value="Rev_trsase/Diguanyl_cyclase"/>
</dbReference>
<evidence type="ECO:0000256" key="1">
    <source>
        <dbReference type="ARBA" id="ARBA00010879"/>
    </source>
</evidence>
<comment type="similarity">
    <text evidence="1">Belongs to the beta type-B retroviral polymerase family. HERV class-II K(HML-2) pol subfamily.</text>
</comment>
<organism evidence="4 5">
    <name type="scientific">Malurus elegans</name>
    <name type="common">Red-winged fairywren</name>
    <dbReference type="NCBI Taxonomy" id="720584"/>
    <lineage>
        <taxon>Eukaryota</taxon>
        <taxon>Metazoa</taxon>
        <taxon>Chordata</taxon>
        <taxon>Craniata</taxon>
        <taxon>Vertebrata</taxon>
        <taxon>Euteleostomi</taxon>
        <taxon>Archelosauria</taxon>
        <taxon>Archosauria</taxon>
        <taxon>Dinosauria</taxon>
        <taxon>Saurischia</taxon>
        <taxon>Theropoda</taxon>
        <taxon>Coelurosauria</taxon>
        <taxon>Aves</taxon>
        <taxon>Neognathae</taxon>
        <taxon>Neoaves</taxon>
        <taxon>Telluraves</taxon>
        <taxon>Australaves</taxon>
        <taxon>Passeriformes</taxon>
        <taxon>Meliphagoidea</taxon>
        <taxon>Maluridae</taxon>
        <taxon>Malurus</taxon>
    </lineage>
</organism>
<name>A0A7K6GNN7_9PASS</name>
<protein>
    <recommendedName>
        <fullName evidence="2">ribonuclease H</fullName>
        <ecNumber evidence="2">3.1.26.4</ecNumber>
    </recommendedName>
</protein>
<keyword evidence="5" id="KW-1185">Reference proteome</keyword>
<dbReference type="PANTHER" id="PTHR33064:SF37">
    <property type="entry name" value="RIBONUCLEASE H"/>
    <property type="match status" value="1"/>
</dbReference>
<sequence length="98" mass="11276">TLQSFVLGPEIRLVQYVDDVLLSGTGEREVRKATIDLLNFWGTRGLRVSKTKLQFMEQEVQYLSHIISRGGQWVHPERVTGILSITKPKTKKEIRQIL</sequence>